<keyword evidence="2" id="KW-0560">Oxidoreductase</keyword>
<evidence type="ECO:0000313" key="3">
    <source>
        <dbReference type="EMBL" id="OTG03282.1"/>
    </source>
</evidence>
<dbReference type="Gene3D" id="3.40.50.720">
    <property type="entry name" value="NAD(P)-binding Rossmann-like Domain"/>
    <property type="match status" value="1"/>
</dbReference>
<evidence type="ECO:0000313" key="2">
    <source>
        <dbReference type="EMBL" id="KAF5821208.1"/>
    </source>
</evidence>
<keyword evidence="3" id="KW-0413">Isomerase</keyword>
<dbReference type="EC" id="1.1.1.86" evidence="2"/>
<dbReference type="AlphaFoldDB" id="A0A251SXU6"/>
<dbReference type="EMBL" id="MNCJ02000316">
    <property type="protein sequence ID" value="KAF5821208.1"/>
    <property type="molecule type" value="Genomic_DNA"/>
</dbReference>
<proteinExistence type="predicted"/>
<gene>
    <name evidence="3" type="ORF">HannXRQ_Chr13g0422371</name>
    <name evidence="2" type="ORF">HanXRQr2_Chr01g0011141</name>
</gene>
<sequence>MTTAAATTFSSVAPTTSSSPSPTLKTLGFTTVFLSSKTSFKSLHARVFPSNMTSVSAMGARMVASPTITKSALSLAFETSVFKKEKVNLADHEEYIVRGGRDLFHLLPDAFKGIKQIGVIAWGSQVCIFYCFEFMYHYVACI</sequence>
<reference evidence="3" key="2">
    <citation type="submission" date="2017-02" db="EMBL/GenBank/DDBJ databases">
        <title>Sunflower complete genome.</title>
        <authorList>
            <person name="Langlade N."/>
            <person name="Munos S."/>
        </authorList>
    </citation>
    <scope>NUCLEOTIDE SEQUENCE [LARGE SCALE GENOMIC DNA]</scope>
    <source>
        <tissue evidence="3">Leaves</tissue>
    </source>
</reference>
<dbReference type="InParanoid" id="A0A251SXU6"/>
<keyword evidence="4" id="KW-1185">Reference proteome</keyword>
<dbReference type="GO" id="GO:0016853">
    <property type="term" value="F:isomerase activity"/>
    <property type="evidence" value="ECO:0007669"/>
    <property type="project" value="UniProtKB-KW"/>
</dbReference>
<reference evidence="2" key="3">
    <citation type="submission" date="2020-06" db="EMBL/GenBank/DDBJ databases">
        <title>Helianthus annuus Genome sequencing and assembly Release 2.</title>
        <authorList>
            <person name="Gouzy J."/>
            <person name="Langlade N."/>
            <person name="Munos S."/>
        </authorList>
    </citation>
    <scope>NUCLEOTIDE SEQUENCE</scope>
    <source>
        <tissue evidence="2">Leaves</tissue>
    </source>
</reference>
<feature type="region of interest" description="Disordered" evidence="1">
    <location>
        <begin position="1"/>
        <end position="21"/>
    </location>
</feature>
<evidence type="ECO:0000313" key="4">
    <source>
        <dbReference type="Proteomes" id="UP000215914"/>
    </source>
</evidence>
<dbReference type="Gramene" id="mRNA:HanXRQr2_Chr01g0011141">
    <property type="protein sequence ID" value="mRNA:HanXRQr2_Chr01g0011141"/>
    <property type="gene ID" value="HanXRQr2_Chr01g0011141"/>
</dbReference>
<dbReference type="EMBL" id="CM007902">
    <property type="protein sequence ID" value="OTG03282.1"/>
    <property type="molecule type" value="Genomic_DNA"/>
</dbReference>
<organism evidence="3 4">
    <name type="scientific">Helianthus annuus</name>
    <name type="common">Common sunflower</name>
    <dbReference type="NCBI Taxonomy" id="4232"/>
    <lineage>
        <taxon>Eukaryota</taxon>
        <taxon>Viridiplantae</taxon>
        <taxon>Streptophyta</taxon>
        <taxon>Embryophyta</taxon>
        <taxon>Tracheophyta</taxon>
        <taxon>Spermatophyta</taxon>
        <taxon>Magnoliopsida</taxon>
        <taxon>eudicotyledons</taxon>
        <taxon>Gunneridae</taxon>
        <taxon>Pentapetalae</taxon>
        <taxon>asterids</taxon>
        <taxon>campanulids</taxon>
        <taxon>Asterales</taxon>
        <taxon>Asteraceae</taxon>
        <taxon>Asteroideae</taxon>
        <taxon>Heliantheae alliance</taxon>
        <taxon>Heliantheae</taxon>
        <taxon>Helianthus</taxon>
    </lineage>
</organism>
<protein>
    <submittedName>
        <fullName evidence="2">Ketol-acid reductoisomerase (NADP(+))</fullName>
        <ecNumber evidence="2">1.1.1.86</ecNumber>
    </submittedName>
    <submittedName>
        <fullName evidence="3">Putative ketol-acid reductoisomerase, NAD(P)-binding domain protein</fullName>
    </submittedName>
</protein>
<dbReference type="Proteomes" id="UP000215914">
    <property type="component" value="Chromosome 13"/>
</dbReference>
<evidence type="ECO:0000256" key="1">
    <source>
        <dbReference type="SAM" id="MobiDB-lite"/>
    </source>
</evidence>
<dbReference type="GO" id="GO:0004455">
    <property type="term" value="F:ketol-acid reductoisomerase activity"/>
    <property type="evidence" value="ECO:0007669"/>
    <property type="project" value="UniProtKB-EC"/>
</dbReference>
<accession>A0A251SXU6</accession>
<reference evidence="2 4" key="1">
    <citation type="journal article" date="2017" name="Nature">
        <title>The sunflower genome provides insights into oil metabolism, flowering and Asterid evolution.</title>
        <authorList>
            <person name="Badouin H."/>
            <person name="Gouzy J."/>
            <person name="Grassa C.J."/>
            <person name="Murat F."/>
            <person name="Staton S.E."/>
            <person name="Cottret L."/>
            <person name="Lelandais-Briere C."/>
            <person name="Owens G.L."/>
            <person name="Carrere S."/>
            <person name="Mayjonade B."/>
            <person name="Legrand L."/>
            <person name="Gill N."/>
            <person name="Kane N.C."/>
            <person name="Bowers J.E."/>
            <person name="Hubner S."/>
            <person name="Bellec A."/>
            <person name="Berard A."/>
            <person name="Berges H."/>
            <person name="Blanchet N."/>
            <person name="Boniface M.C."/>
            <person name="Brunel D."/>
            <person name="Catrice O."/>
            <person name="Chaidir N."/>
            <person name="Claudel C."/>
            <person name="Donnadieu C."/>
            <person name="Faraut T."/>
            <person name="Fievet G."/>
            <person name="Helmstetter N."/>
            <person name="King M."/>
            <person name="Knapp S.J."/>
            <person name="Lai Z."/>
            <person name="Le Paslier M.C."/>
            <person name="Lippi Y."/>
            <person name="Lorenzon L."/>
            <person name="Mandel J.R."/>
            <person name="Marage G."/>
            <person name="Marchand G."/>
            <person name="Marquand E."/>
            <person name="Bret-Mestries E."/>
            <person name="Morien E."/>
            <person name="Nambeesan S."/>
            <person name="Nguyen T."/>
            <person name="Pegot-Espagnet P."/>
            <person name="Pouilly N."/>
            <person name="Raftis F."/>
            <person name="Sallet E."/>
            <person name="Schiex T."/>
            <person name="Thomas J."/>
            <person name="Vandecasteele C."/>
            <person name="Vares D."/>
            <person name="Vear F."/>
            <person name="Vautrin S."/>
            <person name="Crespi M."/>
            <person name="Mangin B."/>
            <person name="Burke J.M."/>
            <person name="Salse J."/>
            <person name="Munos S."/>
            <person name="Vincourt P."/>
            <person name="Rieseberg L.H."/>
            <person name="Langlade N.B."/>
        </authorList>
    </citation>
    <scope>NUCLEOTIDE SEQUENCE [LARGE SCALE GENOMIC DNA]</scope>
    <source>
        <strain evidence="4">cv. SF193</strain>
        <tissue evidence="2">Leaves</tissue>
    </source>
</reference>
<dbReference type="STRING" id="4232.A0A251SXU6"/>
<name>A0A251SXU6_HELAN</name>